<organism evidence="3 4">
    <name type="scientific">Oidiodendron maius (strain Zn)</name>
    <dbReference type="NCBI Taxonomy" id="913774"/>
    <lineage>
        <taxon>Eukaryota</taxon>
        <taxon>Fungi</taxon>
        <taxon>Dikarya</taxon>
        <taxon>Ascomycota</taxon>
        <taxon>Pezizomycotina</taxon>
        <taxon>Leotiomycetes</taxon>
        <taxon>Leotiomycetes incertae sedis</taxon>
        <taxon>Myxotrichaceae</taxon>
        <taxon>Oidiodendron</taxon>
    </lineage>
</organism>
<dbReference type="PANTHER" id="PTHR43818">
    <property type="entry name" value="BCDNA.GH03377"/>
    <property type="match status" value="1"/>
</dbReference>
<dbReference type="OrthoDB" id="64915at2759"/>
<keyword evidence="1" id="KW-0560">Oxidoreductase</keyword>
<evidence type="ECO:0000313" key="4">
    <source>
        <dbReference type="Proteomes" id="UP000054321"/>
    </source>
</evidence>
<dbReference type="SUPFAM" id="SSF51735">
    <property type="entry name" value="NAD(P)-binding Rossmann-fold domains"/>
    <property type="match status" value="1"/>
</dbReference>
<protein>
    <recommendedName>
        <fullName evidence="2">Gfo/Idh/MocA-like oxidoreductase N-terminal domain-containing protein</fullName>
    </recommendedName>
</protein>
<dbReference type="InterPro" id="IPR036291">
    <property type="entry name" value="NAD(P)-bd_dom_sf"/>
</dbReference>
<dbReference type="Gene3D" id="3.40.50.720">
    <property type="entry name" value="NAD(P)-binding Rossmann-like Domain"/>
    <property type="match status" value="1"/>
</dbReference>
<proteinExistence type="predicted"/>
<sequence length="76" mass="7871">SAEAIAQDPDVELVIVGAKLPLHKEFALPALKAGKDVFIGWPLAIGEAEIGELVQAAKEGGGHTIIGLQARTSPVF</sequence>
<gene>
    <name evidence="3" type="ORF">OIDMADRAFT_107150</name>
</gene>
<reference evidence="4" key="2">
    <citation type="submission" date="2015-01" db="EMBL/GenBank/DDBJ databases">
        <title>Evolutionary Origins and Diversification of the Mycorrhizal Mutualists.</title>
        <authorList>
            <consortium name="DOE Joint Genome Institute"/>
            <consortium name="Mycorrhizal Genomics Consortium"/>
            <person name="Kohler A."/>
            <person name="Kuo A."/>
            <person name="Nagy L.G."/>
            <person name="Floudas D."/>
            <person name="Copeland A."/>
            <person name="Barry K.W."/>
            <person name="Cichocki N."/>
            <person name="Veneault-Fourrey C."/>
            <person name="LaButti K."/>
            <person name="Lindquist E.A."/>
            <person name="Lipzen A."/>
            <person name="Lundell T."/>
            <person name="Morin E."/>
            <person name="Murat C."/>
            <person name="Riley R."/>
            <person name="Ohm R."/>
            <person name="Sun H."/>
            <person name="Tunlid A."/>
            <person name="Henrissat B."/>
            <person name="Grigoriev I.V."/>
            <person name="Hibbett D.S."/>
            <person name="Martin F."/>
        </authorList>
    </citation>
    <scope>NUCLEOTIDE SEQUENCE [LARGE SCALE GENOMIC DNA]</scope>
    <source>
        <strain evidence="4">Zn</strain>
    </source>
</reference>
<dbReference type="Pfam" id="PF01408">
    <property type="entry name" value="GFO_IDH_MocA"/>
    <property type="match status" value="1"/>
</dbReference>
<reference evidence="3 4" key="1">
    <citation type="submission" date="2014-04" db="EMBL/GenBank/DDBJ databases">
        <authorList>
            <consortium name="DOE Joint Genome Institute"/>
            <person name="Kuo A."/>
            <person name="Martino E."/>
            <person name="Perotto S."/>
            <person name="Kohler A."/>
            <person name="Nagy L.G."/>
            <person name="Floudas D."/>
            <person name="Copeland A."/>
            <person name="Barry K.W."/>
            <person name="Cichocki N."/>
            <person name="Veneault-Fourrey C."/>
            <person name="LaButti K."/>
            <person name="Lindquist E.A."/>
            <person name="Lipzen A."/>
            <person name="Lundell T."/>
            <person name="Morin E."/>
            <person name="Murat C."/>
            <person name="Sun H."/>
            <person name="Tunlid A."/>
            <person name="Henrissat B."/>
            <person name="Grigoriev I.V."/>
            <person name="Hibbett D.S."/>
            <person name="Martin F."/>
            <person name="Nordberg H.P."/>
            <person name="Cantor M.N."/>
            <person name="Hua S.X."/>
        </authorList>
    </citation>
    <scope>NUCLEOTIDE SEQUENCE [LARGE SCALE GENOMIC DNA]</scope>
    <source>
        <strain evidence="3 4">Zn</strain>
    </source>
</reference>
<dbReference type="PANTHER" id="PTHR43818:SF11">
    <property type="entry name" value="BCDNA.GH03377"/>
    <property type="match status" value="1"/>
</dbReference>
<dbReference type="STRING" id="913774.A0A0C3I0U7"/>
<dbReference type="GO" id="GO:0000166">
    <property type="term" value="F:nucleotide binding"/>
    <property type="evidence" value="ECO:0007669"/>
    <property type="project" value="InterPro"/>
</dbReference>
<dbReference type="Proteomes" id="UP000054321">
    <property type="component" value="Unassembled WGS sequence"/>
</dbReference>
<dbReference type="InterPro" id="IPR000683">
    <property type="entry name" value="Gfo/Idh/MocA-like_OxRdtase_N"/>
</dbReference>
<accession>A0A0C3I0U7</accession>
<dbReference type="InParanoid" id="A0A0C3I0U7"/>
<evidence type="ECO:0000259" key="2">
    <source>
        <dbReference type="Pfam" id="PF01408"/>
    </source>
</evidence>
<keyword evidence="4" id="KW-1185">Reference proteome</keyword>
<feature type="non-terminal residue" evidence="3">
    <location>
        <position position="1"/>
    </location>
</feature>
<feature type="domain" description="Gfo/Idh/MocA-like oxidoreductase N-terminal" evidence="2">
    <location>
        <begin position="3"/>
        <end position="62"/>
    </location>
</feature>
<dbReference type="EMBL" id="KN832870">
    <property type="protein sequence ID" value="KIN08695.1"/>
    <property type="molecule type" value="Genomic_DNA"/>
</dbReference>
<evidence type="ECO:0000313" key="3">
    <source>
        <dbReference type="EMBL" id="KIN08695.1"/>
    </source>
</evidence>
<dbReference type="AlphaFoldDB" id="A0A0C3I0U7"/>
<dbReference type="GO" id="GO:0016491">
    <property type="term" value="F:oxidoreductase activity"/>
    <property type="evidence" value="ECO:0007669"/>
    <property type="project" value="UniProtKB-KW"/>
</dbReference>
<evidence type="ECO:0000256" key="1">
    <source>
        <dbReference type="ARBA" id="ARBA00023002"/>
    </source>
</evidence>
<dbReference type="HOGENOM" id="CLU_2661266_0_0_1"/>
<name>A0A0C3I0U7_OIDMZ</name>
<dbReference type="InterPro" id="IPR050463">
    <property type="entry name" value="Gfo/Idh/MocA_oxidrdct_glycsds"/>
</dbReference>